<dbReference type="InterPro" id="IPR046886">
    <property type="entry name" value="RsmE_MTase_dom"/>
</dbReference>
<comment type="function">
    <text evidence="10 12">Specifically methylates the N3 position of the uracil ring of uridine 1498 (m3U1498) in 16S rRNA. Acts on the fully assembled 30S ribosomal subunit.</text>
</comment>
<dbReference type="PANTHER" id="PTHR30027">
    <property type="entry name" value="RIBOSOMAL RNA SMALL SUBUNIT METHYLTRANSFERASE E"/>
    <property type="match status" value="1"/>
</dbReference>
<dbReference type="InterPro" id="IPR015947">
    <property type="entry name" value="PUA-like_sf"/>
</dbReference>
<keyword evidence="6 12" id="KW-0698">rRNA processing</keyword>
<dbReference type="Proteomes" id="UP000078516">
    <property type="component" value="Unassembled WGS sequence"/>
</dbReference>
<dbReference type="CDD" id="cd18084">
    <property type="entry name" value="RsmE-like"/>
    <property type="match status" value="1"/>
</dbReference>
<dbReference type="GO" id="GO:0005737">
    <property type="term" value="C:cytoplasm"/>
    <property type="evidence" value="ECO:0007669"/>
    <property type="project" value="UniProtKB-SubCell"/>
</dbReference>
<gene>
    <name evidence="15" type="ORF">A6E74_05645</name>
</gene>
<protein>
    <recommendedName>
        <fullName evidence="4 12">Ribosomal RNA small subunit methyltransferase E</fullName>
        <ecNumber evidence="3 12">2.1.1.193</ecNumber>
    </recommendedName>
</protein>
<evidence type="ECO:0000259" key="13">
    <source>
        <dbReference type="Pfam" id="PF04452"/>
    </source>
</evidence>
<dbReference type="Gene3D" id="2.40.240.20">
    <property type="entry name" value="Hypothetical PUA domain-like, domain 1"/>
    <property type="match status" value="1"/>
</dbReference>
<evidence type="ECO:0000256" key="3">
    <source>
        <dbReference type="ARBA" id="ARBA00012328"/>
    </source>
</evidence>
<evidence type="ECO:0000256" key="5">
    <source>
        <dbReference type="ARBA" id="ARBA00022490"/>
    </source>
</evidence>
<evidence type="ECO:0000256" key="9">
    <source>
        <dbReference type="ARBA" id="ARBA00022691"/>
    </source>
</evidence>
<proteinExistence type="inferred from homology"/>
<dbReference type="RefSeq" id="WP_067483053.1">
    <property type="nucleotide sequence ID" value="NZ_JAQEWF010000010.1"/>
</dbReference>
<dbReference type="InterPro" id="IPR029026">
    <property type="entry name" value="tRNA_m1G_MTases_N"/>
</dbReference>
<dbReference type="PANTHER" id="PTHR30027:SF3">
    <property type="entry name" value="16S RRNA (URACIL(1498)-N(3))-METHYLTRANSFERASE"/>
    <property type="match status" value="1"/>
</dbReference>
<keyword evidence="16" id="KW-1185">Reference proteome</keyword>
<dbReference type="EC" id="2.1.1.193" evidence="3 12"/>
<keyword evidence="9 12" id="KW-0949">S-adenosyl-L-methionine</keyword>
<dbReference type="AlphaFoldDB" id="A0A179ESK2"/>
<dbReference type="Pfam" id="PF20260">
    <property type="entry name" value="PUA_4"/>
    <property type="match status" value="1"/>
</dbReference>
<comment type="catalytic activity">
    <reaction evidence="11 12">
        <text>uridine(1498) in 16S rRNA + S-adenosyl-L-methionine = N(3)-methyluridine(1498) in 16S rRNA + S-adenosyl-L-homocysteine + H(+)</text>
        <dbReference type="Rhea" id="RHEA:42920"/>
        <dbReference type="Rhea" id="RHEA-COMP:10283"/>
        <dbReference type="Rhea" id="RHEA-COMP:10284"/>
        <dbReference type="ChEBI" id="CHEBI:15378"/>
        <dbReference type="ChEBI" id="CHEBI:57856"/>
        <dbReference type="ChEBI" id="CHEBI:59789"/>
        <dbReference type="ChEBI" id="CHEBI:65315"/>
        <dbReference type="ChEBI" id="CHEBI:74502"/>
        <dbReference type="EC" id="2.1.1.193"/>
    </reaction>
</comment>
<dbReference type="Pfam" id="PF04452">
    <property type="entry name" value="Methyltrans_RNA"/>
    <property type="match status" value="1"/>
</dbReference>
<dbReference type="EMBL" id="LWMN01000011">
    <property type="protein sequence ID" value="OAQ56205.1"/>
    <property type="molecule type" value="Genomic_DNA"/>
</dbReference>
<evidence type="ECO:0000256" key="1">
    <source>
        <dbReference type="ARBA" id="ARBA00004496"/>
    </source>
</evidence>
<keyword evidence="5 12" id="KW-0963">Cytoplasm</keyword>
<evidence type="ECO:0000313" key="16">
    <source>
        <dbReference type="Proteomes" id="UP000078516"/>
    </source>
</evidence>
<organism evidence="15 16">
    <name type="scientific">Enterococcus thailandicus</name>
    <dbReference type="NCBI Taxonomy" id="417368"/>
    <lineage>
        <taxon>Bacteria</taxon>
        <taxon>Bacillati</taxon>
        <taxon>Bacillota</taxon>
        <taxon>Bacilli</taxon>
        <taxon>Lactobacillales</taxon>
        <taxon>Enterococcaceae</taxon>
        <taxon>Enterococcus</taxon>
    </lineage>
</organism>
<feature type="domain" description="Ribosomal RNA small subunit methyltransferase E methyltransferase" evidence="13">
    <location>
        <begin position="73"/>
        <end position="242"/>
    </location>
</feature>
<dbReference type="NCBIfam" id="NF008691">
    <property type="entry name" value="PRK11713.1-4"/>
    <property type="match status" value="1"/>
</dbReference>
<evidence type="ECO:0000256" key="11">
    <source>
        <dbReference type="ARBA" id="ARBA00047944"/>
    </source>
</evidence>
<evidence type="ECO:0000256" key="4">
    <source>
        <dbReference type="ARBA" id="ARBA00013673"/>
    </source>
</evidence>
<evidence type="ECO:0000256" key="12">
    <source>
        <dbReference type="PIRNR" id="PIRNR015601"/>
    </source>
</evidence>
<dbReference type="NCBIfam" id="TIGR00046">
    <property type="entry name" value="RsmE family RNA methyltransferase"/>
    <property type="match status" value="1"/>
</dbReference>
<dbReference type="InterPro" id="IPR029028">
    <property type="entry name" value="Alpha/beta_knot_MTases"/>
</dbReference>
<comment type="similarity">
    <text evidence="2 12">Belongs to the RNA methyltransferase RsmE family.</text>
</comment>
<feature type="domain" description="Ribosomal RNA small subunit methyltransferase E PUA-like" evidence="14">
    <location>
        <begin position="23"/>
        <end position="64"/>
    </location>
</feature>
<dbReference type="PIRSF" id="PIRSF015601">
    <property type="entry name" value="MTase_slr0722"/>
    <property type="match status" value="1"/>
</dbReference>
<evidence type="ECO:0000256" key="10">
    <source>
        <dbReference type="ARBA" id="ARBA00025699"/>
    </source>
</evidence>
<keyword evidence="7 12" id="KW-0489">Methyltransferase</keyword>
<dbReference type="SUPFAM" id="SSF75217">
    <property type="entry name" value="alpha/beta knot"/>
    <property type="match status" value="1"/>
</dbReference>
<evidence type="ECO:0000256" key="2">
    <source>
        <dbReference type="ARBA" id="ARBA00005528"/>
    </source>
</evidence>
<dbReference type="GO" id="GO:0070475">
    <property type="term" value="P:rRNA base methylation"/>
    <property type="evidence" value="ECO:0007669"/>
    <property type="project" value="TreeGrafter"/>
</dbReference>
<dbReference type="SUPFAM" id="SSF88697">
    <property type="entry name" value="PUA domain-like"/>
    <property type="match status" value="1"/>
</dbReference>
<sequence>MQRYFLEEPYQQKDRFVLVGEPYHHITRVMRMTPEDRVYLAFSDQVAIIAEITAITENEVELKEVMKEQGQKELPSMITIASGYPKGEKLDWIVQKGTELGAHAFLGFPAKTSVVKWDEKKRNKRQQRLAKIAQEAAEQAHRQVVPQVELLSTASEFYQQISSYDKVLVAYEESAKRGELANLAQALQKSGSGLRILAIFGPEGGLTTDEVEKLSAEGAVICGLGPRILRTETAPLYLLSAASYQWELLGEQDGK</sequence>
<evidence type="ECO:0000313" key="15">
    <source>
        <dbReference type="EMBL" id="OAQ56205.1"/>
    </source>
</evidence>
<dbReference type="InterPro" id="IPR046887">
    <property type="entry name" value="RsmE_PUA-like"/>
</dbReference>
<evidence type="ECO:0000256" key="6">
    <source>
        <dbReference type="ARBA" id="ARBA00022552"/>
    </source>
</evidence>
<reference evidence="15 16" key="1">
    <citation type="submission" date="2016-04" db="EMBL/GenBank/DDBJ databases">
        <title>Draft genome of an Enterococcus thailandicus strain isolated from bovine feces.</title>
        <authorList>
            <person name="Beukers A.G."/>
            <person name="Zaheer R."/>
            <person name="Goji N."/>
            <person name="Cook S.R."/>
            <person name="Amoako K."/>
            <person name="Chaves A.V."/>
            <person name="Ward M.P."/>
            <person name="Mcallister T.A."/>
        </authorList>
    </citation>
    <scope>NUCLEOTIDE SEQUENCE [LARGE SCALE GENOMIC DNA]</scope>
    <source>
        <strain evidence="15 16">F0711D 46</strain>
    </source>
</reference>
<dbReference type="InterPro" id="IPR006700">
    <property type="entry name" value="RsmE"/>
</dbReference>
<evidence type="ECO:0000256" key="8">
    <source>
        <dbReference type="ARBA" id="ARBA00022679"/>
    </source>
</evidence>
<name>A0A179ESK2_ENTTH</name>
<evidence type="ECO:0000259" key="14">
    <source>
        <dbReference type="Pfam" id="PF20260"/>
    </source>
</evidence>
<comment type="caution">
    <text evidence="15">The sequence shown here is derived from an EMBL/GenBank/DDBJ whole genome shotgun (WGS) entry which is preliminary data.</text>
</comment>
<accession>A0A179ESK2</accession>
<evidence type="ECO:0000256" key="7">
    <source>
        <dbReference type="ARBA" id="ARBA00022603"/>
    </source>
</evidence>
<comment type="subcellular location">
    <subcellularLocation>
        <location evidence="1 12">Cytoplasm</location>
    </subcellularLocation>
</comment>
<dbReference type="GO" id="GO:0070042">
    <property type="term" value="F:rRNA (uridine-N3-)-methyltransferase activity"/>
    <property type="evidence" value="ECO:0007669"/>
    <property type="project" value="TreeGrafter"/>
</dbReference>
<dbReference type="Gene3D" id="3.40.1280.10">
    <property type="match status" value="1"/>
</dbReference>
<keyword evidence="8 12" id="KW-0808">Transferase</keyword>